<dbReference type="OrthoDB" id="4177236at2759"/>
<protein>
    <submittedName>
        <fullName evidence="1">Uncharacterized protein</fullName>
    </submittedName>
</protein>
<evidence type="ECO:0000313" key="2">
    <source>
        <dbReference type="Proteomes" id="UP000799324"/>
    </source>
</evidence>
<gene>
    <name evidence="1" type="ORF">K491DRAFT_683593</name>
</gene>
<dbReference type="AlphaFoldDB" id="A0A6A6ST13"/>
<dbReference type="InterPro" id="IPR051678">
    <property type="entry name" value="AGP_Transferase"/>
</dbReference>
<dbReference type="PANTHER" id="PTHR21310">
    <property type="entry name" value="AMINOGLYCOSIDE PHOSPHOTRANSFERASE-RELATED-RELATED"/>
    <property type="match status" value="1"/>
</dbReference>
<name>A0A6A6ST13_9PLEO</name>
<dbReference type="EMBL" id="MU004481">
    <property type="protein sequence ID" value="KAF2649713.1"/>
    <property type="molecule type" value="Genomic_DNA"/>
</dbReference>
<accession>A0A6A6ST13</accession>
<dbReference type="Proteomes" id="UP000799324">
    <property type="component" value="Unassembled WGS sequence"/>
</dbReference>
<evidence type="ECO:0000313" key="1">
    <source>
        <dbReference type="EMBL" id="KAF2649713.1"/>
    </source>
</evidence>
<dbReference type="SUPFAM" id="SSF56112">
    <property type="entry name" value="Protein kinase-like (PK-like)"/>
    <property type="match status" value="1"/>
</dbReference>
<dbReference type="InterPro" id="IPR011009">
    <property type="entry name" value="Kinase-like_dom_sf"/>
</dbReference>
<dbReference type="PANTHER" id="PTHR21310:SF48">
    <property type="entry name" value="AMINOGLYCOSIDE PHOSPHOTRANSFERASE DOMAIN-CONTAINING PROTEIN"/>
    <property type="match status" value="1"/>
</dbReference>
<sequence length="387" mass="44820">MTEELEKPMRRCTMEEDKDIDDPEKTLVDYFGTTDPGIIRVHIMDDLLDYNNNDYNEALFPYKAEGPLETPLPTVQEIHAAWQSAVGHYRKALRIGPYCIKVRTGAAIMREAENMIYLQKHSTVRTAKLYAAFSSREVDLFDIGEEGGPPLYHYLIQERIEGFVPLYDLIRDLDLHENRDALKKISNMMAEQLGRLRDTPPEDPNHFGRVNGQAYNSWTRAVRFPENRHAPSFGPFTYEGLLERMIHSSNIESAQNNYGSGGSFTQKELLRHARGPLLDHTTPNDGLPVLSHLDIKDDNILVKVTRSKKKGEVRNTVDVEDLVFIDWETLAWMPAWYEPGQSYWLSRESPFKLWQRFGFGNFRVFGHMNIVSYSYYRTCLDFWALAR</sequence>
<proteinExistence type="predicted"/>
<keyword evidence="2" id="KW-1185">Reference proteome</keyword>
<reference evidence="1" key="1">
    <citation type="journal article" date="2020" name="Stud. Mycol.">
        <title>101 Dothideomycetes genomes: a test case for predicting lifestyles and emergence of pathogens.</title>
        <authorList>
            <person name="Haridas S."/>
            <person name="Albert R."/>
            <person name="Binder M."/>
            <person name="Bloem J."/>
            <person name="Labutti K."/>
            <person name="Salamov A."/>
            <person name="Andreopoulos B."/>
            <person name="Baker S."/>
            <person name="Barry K."/>
            <person name="Bills G."/>
            <person name="Bluhm B."/>
            <person name="Cannon C."/>
            <person name="Castanera R."/>
            <person name="Culley D."/>
            <person name="Daum C."/>
            <person name="Ezra D."/>
            <person name="Gonzalez J."/>
            <person name="Henrissat B."/>
            <person name="Kuo A."/>
            <person name="Liang C."/>
            <person name="Lipzen A."/>
            <person name="Lutzoni F."/>
            <person name="Magnuson J."/>
            <person name="Mondo S."/>
            <person name="Nolan M."/>
            <person name="Ohm R."/>
            <person name="Pangilinan J."/>
            <person name="Park H.-J."/>
            <person name="Ramirez L."/>
            <person name="Alfaro M."/>
            <person name="Sun H."/>
            <person name="Tritt A."/>
            <person name="Yoshinaga Y."/>
            <person name="Zwiers L.-H."/>
            <person name="Turgeon B."/>
            <person name="Goodwin S."/>
            <person name="Spatafora J."/>
            <person name="Crous P."/>
            <person name="Grigoriev I."/>
        </authorList>
    </citation>
    <scope>NUCLEOTIDE SEQUENCE</scope>
    <source>
        <strain evidence="1">CBS 122681</strain>
    </source>
</reference>
<organism evidence="1 2">
    <name type="scientific">Lophiostoma macrostomum CBS 122681</name>
    <dbReference type="NCBI Taxonomy" id="1314788"/>
    <lineage>
        <taxon>Eukaryota</taxon>
        <taxon>Fungi</taxon>
        <taxon>Dikarya</taxon>
        <taxon>Ascomycota</taxon>
        <taxon>Pezizomycotina</taxon>
        <taxon>Dothideomycetes</taxon>
        <taxon>Pleosporomycetidae</taxon>
        <taxon>Pleosporales</taxon>
        <taxon>Lophiostomataceae</taxon>
        <taxon>Lophiostoma</taxon>
    </lineage>
</organism>